<dbReference type="RefSeq" id="WP_140928673.1">
    <property type="nucleotide sequence ID" value="NZ_VFSU01000028.1"/>
</dbReference>
<dbReference type="InterPro" id="IPR018035">
    <property type="entry name" value="Flagellar_FliH/T3SS_HrpE"/>
</dbReference>
<evidence type="ECO:0000256" key="1">
    <source>
        <dbReference type="SAM" id="MobiDB-lite"/>
    </source>
</evidence>
<reference evidence="3 4" key="1">
    <citation type="submission" date="2019-06" db="EMBL/GenBank/DDBJ databases">
        <authorList>
            <person name="Lee I."/>
            <person name="Jang G.I."/>
            <person name="Hwang C.Y."/>
        </authorList>
    </citation>
    <scope>NUCLEOTIDE SEQUENCE [LARGE SCALE GENOMIC DNA]</scope>
    <source>
        <strain evidence="3 4">PAMC 28131</strain>
    </source>
</reference>
<evidence type="ECO:0000259" key="2">
    <source>
        <dbReference type="Pfam" id="PF02108"/>
    </source>
</evidence>
<gene>
    <name evidence="3" type="ORF">FJQ54_12110</name>
</gene>
<evidence type="ECO:0000313" key="3">
    <source>
        <dbReference type="EMBL" id="TPE60147.1"/>
    </source>
</evidence>
<feature type="domain" description="Flagellar assembly protein FliH/Type III secretion system HrpE" evidence="2">
    <location>
        <begin position="77"/>
        <end position="167"/>
    </location>
</feature>
<feature type="region of interest" description="Disordered" evidence="1">
    <location>
        <begin position="14"/>
        <end position="35"/>
    </location>
</feature>
<sequence length="193" mass="19988">MSEARPIPLARLFRTAPLPPAPPSEAEVRASAEAHARAEADAEWGAHVAALEAAHAAELARVGSASAQQQVLSAELVAALEGRFAQALASLAFDIARQLMAAEPSLPSETLHMLIAEALAALPEGAAGVLHLAPDSLPHVTPPPGWRLHADPSLQQGSIRAEAGPALARASLPLRLEALAARIQTPPGMETPR</sequence>
<proteinExistence type="predicted"/>
<comment type="caution">
    <text evidence="3">The sequence shown here is derived from an EMBL/GenBank/DDBJ whole genome shotgun (WGS) entry which is preliminary data.</text>
</comment>
<organism evidence="3 4">
    <name type="scientific">Sandaracinobacter neustonicus</name>
    <dbReference type="NCBI Taxonomy" id="1715348"/>
    <lineage>
        <taxon>Bacteria</taxon>
        <taxon>Pseudomonadati</taxon>
        <taxon>Pseudomonadota</taxon>
        <taxon>Alphaproteobacteria</taxon>
        <taxon>Sphingomonadales</taxon>
        <taxon>Sphingosinicellaceae</taxon>
        <taxon>Sandaracinobacter</taxon>
    </lineage>
</organism>
<protein>
    <recommendedName>
        <fullName evidence="2">Flagellar assembly protein FliH/Type III secretion system HrpE domain-containing protein</fullName>
    </recommendedName>
</protein>
<evidence type="ECO:0000313" key="4">
    <source>
        <dbReference type="Proteomes" id="UP000319897"/>
    </source>
</evidence>
<accession>A0A501XIP6</accession>
<feature type="compositionally biased region" description="Basic and acidic residues" evidence="1">
    <location>
        <begin position="26"/>
        <end position="35"/>
    </location>
</feature>
<dbReference type="Pfam" id="PF02108">
    <property type="entry name" value="FliH"/>
    <property type="match status" value="1"/>
</dbReference>
<dbReference type="AlphaFoldDB" id="A0A501XIP6"/>
<dbReference type="EMBL" id="VFSU01000028">
    <property type="protein sequence ID" value="TPE60147.1"/>
    <property type="molecule type" value="Genomic_DNA"/>
</dbReference>
<name>A0A501XIP6_9SPHN</name>
<keyword evidence="4" id="KW-1185">Reference proteome</keyword>
<dbReference type="Proteomes" id="UP000319897">
    <property type="component" value="Unassembled WGS sequence"/>
</dbReference>